<protein>
    <submittedName>
        <fullName evidence="2">Uncharacterized protein</fullName>
    </submittedName>
</protein>
<keyword evidence="1" id="KW-0812">Transmembrane</keyword>
<proteinExistence type="predicted"/>
<keyword evidence="1" id="KW-0472">Membrane</keyword>
<reference evidence="2" key="1">
    <citation type="submission" date="2023-06" db="EMBL/GenBank/DDBJ databases">
        <title>Genome-scale phylogeny and comparative genomics of the fungal order Sordariales.</title>
        <authorList>
            <consortium name="Lawrence Berkeley National Laboratory"/>
            <person name="Hensen N."/>
            <person name="Bonometti L."/>
            <person name="Westerberg I."/>
            <person name="Brannstrom I.O."/>
            <person name="Guillou S."/>
            <person name="Cros-Aarteil S."/>
            <person name="Calhoun S."/>
            <person name="Haridas S."/>
            <person name="Kuo A."/>
            <person name="Mondo S."/>
            <person name="Pangilinan J."/>
            <person name="Riley R."/>
            <person name="Labutti K."/>
            <person name="Andreopoulos B."/>
            <person name="Lipzen A."/>
            <person name="Chen C."/>
            <person name="Yanf M."/>
            <person name="Daum C."/>
            <person name="Ng V."/>
            <person name="Clum A."/>
            <person name="Steindorff A."/>
            <person name="Ohm R."/>
            <person name="Martin F."/>
            <person name="Silar P."/>
            <person name="Natvig D."/>
            <person name="Lalanne C."/>
            <person name="Gautier V."/>
            <person name="Ament-Velasquez S.L."/>
            <person name="Kruys A."/>
            <person name="Hutchinson M.I."/>
            <person name="Powell A.J."/>
            <person name="Barry K."/>
            <person name="Miller A.N."/>
            <person name="Grigoriev I.V."/>
            <person name="Debuchy R."/>
            <person name="Gladieux P."/>
            <person name="Thoren M.H."/>
            <person name="Johannesson H."/>
        </authorList>
    </citation>
    <scope>NUCLEOTIDE SEQUENCE</scope>
    <source>
        <strain evidence="2">CBS 307.81</strain>
    </source>
</reference>
<name>A0AA40DGB9_9PEZI</name>
<dbReference type="EMBL" id="JAULSY010000007">
    <property type="protein sequence ID" value="KAK0673295.1"/>
    <property type="molecule type" value="Genomic_DNA"/>
</dbReference>
<gene>
    <name evidence="2" type="ORF">QBC41DRAFT_136143</name>
</gene>
<keyword evidence="3" id="KW-1185">Reference proteome</keyword>
<evidence type="ECO:0000313" key="2">
    <source>
        <dbReference type="EMBL" id="KAK0673295.1"/>
    </source>
</evidence>
<comment type="caution">
    <text evidence="2">The sequence shown here is derived from an EMBL/GenBank/DDBJ whole genome shotgun (WGS) entry which is preliminary data.</text>
</comment>
<sequence>MPFSVQVTAHARLPPARTKCILAGLAILPVATISWMIDPTTTDTHTHTQPNEEICRNGQSWRPVILESSCQLHPSTPPSLVRKEKGPSATSTHVALLISYRRLSRPRAQ</sequence>
<dbReference type="AlphaFoldDB" id="A0AA40DGB9"/>
<evidence type="ECO:0000256" key="1">
    <source>
        <dbReference type="SAM" id="Phobius"/>
    </source>
</evidence>
<organism evidence="2 3">
    <name type="scientific">Cercophora samala</name>
    <dbReference type="NCBI Taxonomy" id="330535"/>
    <lineage>
        <taxon>Eukaryota</taxon>
        <taxon>Fungi</taxon>
        <taxon>Dikarya</taxon>
        <taxon>Ascomycota</taxon>
        <taxon>Pezizomycotina</taxon>
        <taxon>Sordariomycetes</taxon>
        <taxon>Sordariomycetidae</taxon>
        <taxon>Sordariales</taxon>
        <taxon>Lasiosphaeriaceae</taxon>
        <taxon>Cercophora</taxon>
    </lineage>
</organism>
<dbReference type="Proteomes" id="UP001174997">
    <property type="component" value="Unassembled WGS sequence"/>
</dbReference>
<feature type="transmembrane region" description="Helical" evidence="1">
    <location>
        <begin position="20"/>
        <end position="37"/>
    </location>
</feature>
<keyword evidence="1" id="KW-1133">Transmembrane helix</keyword>
<evidence type="ECO:0000313" key="3">
    <source>
        <dbReference type="Proteomes" id="UP001174997"/>
    </source>
</evidence>
<accession>A0AA40DGB9</accession>